<proteinExistence type="predicted"/>
<organism evidence="13 14">
    <name type="scientific">candidate division CPR1 bacterium GW2011_GWA2_42_17</name>
    <dbReference type="NCBI Taxonomy" id="1618341"/>
    <lineage>
        <taxon>Bacteria</taxon>
        <taxon>candidate division CPR1</taxon>
    </lineage>
</organism>
<evidence type="ECO:0000256" key="2">
    <source>
        <dbReference type="ARBA" id="ARBA00011245"/>
    </source>
</evidence>
<evidence type="ECO:0000313" key="14">
    <source>
        <dbReference type="Proteomes" id="UP000034875"/>
    </source>
</evidence>
<keyword evidence="9" id="KW-0648">Protein biosynthesis</keyword>
<name>A0A0G0YX93_9BACT</name>
<evidence type="ECO:0000256" key="11">
    <source>
        <dbReference type="NCBIfam" id="TIGR00435"/>
    </source>
</evidence>
<protein>
    <recommendedName>
        <fullName evidence="3 11">Cysteine--tRNA ligase</fullName>
        <ecNumber evidence="3 11">6.1.1.16</ecNumber>
    </recommendedName>
</protein>
<dbReference type="NCBIfam" id="TIGR00435">
    <property type="entry name" value="cysS"/>
    <property type="match status" value="1"/>
</dbReference>
<dbReference type="GO" id="GO:0005829">
    <property type="term" value="C:cytosol"/>
    <property type="evidence" value="ECO:0007669"/>
    <property type="project" value="TreeGrafter"/>
</dbReference>
<evidence type="ECO:0000256" key="1">
    <source>
        <dbReference type="ARBA" id="ARBA00001947"/>
    </source>
</evidence>
<keyword evidence="6" id="KW-0547">Nucleotide-binding</keyword>
<comment type="cofactor">
    <cofactor evidence="1">
        <name>Zn(2+)</name>
        <dbReference type="ChEBI" id="CHEBI:29105"/>
    </cofactor>
</comment>
<dbReference type="InterPro" id="IPR015803">
    <property type="entry name" value="Cys-tRNA-ligase"/>
</dbReference>
<evidence type="ECO:0000256" key="5">
    <source>
        <dbReference type="ARBA" id="ARBA00022723"/>
    </source>
</evidence>
<dbReference type="Pfam" id="PF01406">
    <property type="entry name" value="tRNA-synt_1e"/>
    <property type="match status" value="1"/>
</dbReference>
<dbReference type="InterPro" id="IPR024909">
    <property type="entry name" value="Cys-tRNA/MSH_ligase"/>
</dbReference>
<evidence type="ECO:0000313" key="13">
    <source>
        <dbReference type="EMBL" id="KKS41204.1"/>
    </source>
</evidence>
<dbReference type="SUPFAM" id="SSF52374">
    <property type="entry name" value="Nucleotidylyl transferase"/>
    <property type="match status" value="1"/>
</dbReference>
<sequence>MPEIFLYNTLTHRKELFKPIKEGEVGLYTCGPTVYFFAQLGNFRTFIFEDILRRVLEYNGYQVKQVMNITDVGHLTGDNLGNADLGEDRMDQGAKQEGKSPKAIADFYTQAFLKDLDYLNIQRPQIMPKATDHIFDQIELIKKLQEQGLIYQTSQGVYFDTAAYQAQGYNYTVLMGQDLEEKKVGARKEVEVDHEKKNPYDFALWLFTVGRFANHLMRWESPWGTGFPGWHLECSAMSKKYLSQPFDIHTGGIDHVSIHHTNEIAQSTGAYGVPLANFWLHGEFMNVSGKRMGKSEGNAFTVADLIKRGFNPLAFRYLVLNTHYKSQMNFTWESLQAAQTALQRLREQVGGWRQSQSLTLVSNLSDVR</sequence>
<evidence type="ECO:0000256" key="7">
    <source>
        <dbReference type="ARBA" id="ARBA00022833"/>
    </source>
</evidence>
<evidence type="ECO:0000256" key="6">
    <source>
        <dbReference type="ARBA" id="ARBA00022741"/>
    </source>
</evidence>
<gene>
    <name evidence="13" type="ORF">UV05_C0059G0007</name>
</gene>
<keyword evidence="10" id="KW-0030">Aminoacyl-tRNA synthetase</keyword>
<feature type="domain" description="tRNA synthetases class I catalytic" evidence="12">
    <location>
        <begin position="17"/>
        <end position="339"/>
    </location>
</feature>
<reference evidence="13 14" key="1">
    <citation type="journal article" date="2015" name="Nature">
        <title>rRNA introns, odd ribosomes, and small enigmatic genomes across a large radiation of phyla.</title>
        <authorList>
            <person name="Brown C.T."/>
            <person name="Hug L.A."/>
            <person name="Thomas B.C."/>
            <person name="Sharon I."/>
            <person name="Castelle C.J."/>
            <person name="Singh A."/>
            <person name="Wilkins M.J."/>
            <person name="Williams K.H."/>
            <person name="Banfield J.F."/>
        </authorList>
    </citation>
    <scope>NUCLEOTIDE SEQUENCE [LARGE SCALE GENOMIC DNA]</scope>
</reference>
<keyword evidence="4 13" id="KW-0436">Ligase</keyword>
<dbReference type="EMBL" id="LCCZ01000059">
    <property type="protein sequence ID" value="KKS41204.1"/>
    <property type="molecule type" value="Genomic_DNA"/>
</dbReference>
<dbReference type="GO" id="GO:0046872">
    <property type="term" value="F:metal ion binding"/>
    <property type="evidence" value="ECO:0007669"/>
    <property type="project" value="UniProtKB-KW"/>
</dbReference>
<dbReference type="GO" id="GO:0005524">
    <property type="term" value="F:ATP binding"/>
    <property type="evidence" value="ECO:0007669"/>
    <property type="project" value="UniProtKB-KW"/>
</dbReference>
<dbReference type="GO" id="GO:0004817">
    <property type="term" value="F:cysteine-tRNA ligase activity"/>
    <property type="evidence" value="ECO:0007669"/>
    <property type="project" value="UniProtKB-UniRule"/>
</dbReference>
<evidence type="ECO:0000256" key="3">
    <source>
        <dbReference type="ARBA" id="ARBA00012832"/>
    </source>
</evidence>
<dbReference type="Gene3D" id="3.40.50.620">
    <property type="entry name" value="HUPs"/>
    <property type="match status" value="1"/>
</dbReference>
<dbReference type="Proteomes" id="UP000034875">
    <property type="component" value="Unassembled WGS sequence"/>
</dbReference>
<keyword evidence="8" id="KW-0067">ATP-binding</keyword>
<dbReference type="InterPro" id="IPR032678">
    <property type="entry name" value="tRNA-synt_1_cat_dom"/>
</dbReference>
<evidence type="ECO:0000256" key="4">
    <source>
        <dbReference type="ARBA" id="ARBA00022598"/>
    </source>
</evidence>
<dbReference type="PATRIC" id="fig|1618341.3.peg.752"/>
<keyword evidence="5" id="KW-0479">Metal-binding</keyword>
<dbReference type="PANTHER" id="PTHR10890">
    <property type="entry name" value="CYSTEINYL-TRNA SYNTHETASE"/>
    <property type="match status" value="1"/>
</dbReference>
<dbReference type="GO" id="GO:0006423">
    <property type="term" value="P:cysteinyl-tRNA aminoacylation"/>
    <property type="evidence" value="ECO:0007669"/>
    <property type="project" value="UniProtKB-UniRule"/>
</dbReference>
<dbReference type="PRINTS" id="PR00983">
    <property type="entry name" value="TRNASYNTHCYS"/>
</dbReference>
<dbReference type="PANTHER" id="PTHR10890:SF3">
    <property type="entry name" value="CYSTEINE--TRNA LIGASE, CYTOPLASMIC"/>
    <property type="match status" value="1"/>
</dbReference>
<evidence type="ECO:0000256" key="10">
    <source>
        <dbReference type="ARBA" id="ARBA00023146"/>
    </source>
</evidence>
<accession>A0A0G0YX93</accession>
<comment type="caution">
    <text evidence="13">The sequence shown here is derived from an EMBL/GenBank/DDBJ whole genome shotgun (WGS) entry which is preliminary data.</text>
</comment>
<dbReference type="EC" id="6.1.1.16" evidence="3 11"/>
<evidence type="ECO:0000259" key="12">
    <source>
        <dbReference type="Pfam" id="PF01406"/>
    </source>
</evidence>
<dbReference type="CDD" id="cd00672">
    <property type="entry name" value="CysRS_core"/>
    <property type="match status" value="1"/>
</dbReference>
<evidence type="ECO:0000256" key="9">
    <source>
        <dbReference type="ARBA" id="ARBA00022917"/>
    </source>
</evidence>
<keyword evidence="7" id="KW-0862">Zinc</keyword>
<dbReference type="AlphaFoldDB" id="A0A0G0YX93"/>
<evidence type="ECO:0000256" key="8">
    <source>
        <dbReference type="ARBA" id="ARBA00022840"/>
    </source>
</evidence>
<dbReference type="InterPro" id="IPR014729">
    <property type="entry name" value="Rossmann-like_a/b/a_fold"/>
</dbReference>
<comment type="subunit">
    <text evidence="2">Monomer.</text>
</comment>